<evidence type="ECO:0000313" key="3">
    <source>
        <dbReference type="Proteomes" id="UP001151760"/>
    </source>
</evidence>
<protein>
    <submittedName>
        <fullName evidence="2">Uncharacterized protein</fullName>
    </submittedName>
</protein>
<keyword evidence="3" id="KW-1185">Reference proteome</keyword>
<dbReference type="Proteomes" id="UP001151760">
    <property type="component" value="Unassembled WGS sequence"/>
</dbReference>
<proteinExistence type="predicted"/>
<sequence>MFWHVIPTGGHLFEVGNGSEAFGVDEERRNCTCRLWPRKTPLAGSSLIDEDIDTPIVDEQVGFDVGGSSQFDLGVEEQASQFDVGVSSDVRGSKKNDVGGSAQFDVGGSSDVRGCSQFDVRIGRWFGLRGNDNESDPIENSEVAQETNHNATNDSFAATQETHHFSATTFDSTQNSQNH</sequence>
<reference evidence="2" key="2">
    <citation type="submission" date="2022-01" db="EMBL/GenBank/DDBJ databases">
        <authorList>
            <person name="Yamashiro T."/>
            <person name="Shiraishi A."/>
            <person name="Satake H."/>
            <person name="Nakayama K."/>
        </authorList>
    </citation>
    <scope>NUCLEOTIDE SEQUENCE</scope>
</reference>
<evidence type="ECO:0000256" key="1">
    <source>
        <dbReference type="SAM" id="MobiDB-lite"/>
    </source>
</evidence>
<comment type="caution">
    <text evidence="2">The sequence shown here is derived from an EMBL/GenBank/DDBJ whole genome shotgun (WGS) entry which is preliminary data.</text>
</comment>
<name>A0ABQ5BJ08_9ASTR</name>
<feature type="region of interest" description="Disordered" evidence="1">
    <location>
        <begin position="129"/>
        <end position="179"/>
    </location>
</feature>
<organism evidence="2 3">
    <name type="scientific">Tanacetum coccineum</name>
    <dbReference type="NCBI Taxonomy" id="301880"/>
    <lineage>
        <taxon>Eukaryota</taxon>
        <taxon>Viridiplantae</taxon>
        <taxon>Streptophyta</taxon>
        <taxon>Embryophyta</taxon>
        <taxon>Tracheophyta</taxon>
        <taxon>Spermatophyta</taxon>
        <taxon>Magnoliopsida</taxon>
        <taxon>eudicotyledons</taxon>
        <taxon>Gunneridae</taxon>
        <taxon>Pentapetalae</taxon>
        <taxon>asterids</taxon>
        <taxon>campanulids</taxon>
        <taxon>Asterales</taxon>
        <taxon>Asteraceae</taxon>
        <taxon>Asteroideae</taxon>
        <taxon>Anthemideae</taxon>
        <taxon>Anthemidinae</taxon>
        <taxon>Tanacetum</taxon>
    </lineage>
</organism>
<gene>
    <name evidence="2" type="ORF">Tco_0861570</name>
</gene>
<dbReference type="EMBL" id="BQNB010013320">
    <property type="protein sequence ID" value="GJT14528.1"/>
    <property type="molecule type" value="Genomic_DNA"/>
</dbReference>
<reference evidence="2" key="1">
    <citation type="journal article" date="2022" name="Int. J. Mol. Sci.">
        <title>Draft Genome of Tanacetum Coccineum: Genomic Comparison of Closely Related Tanacetum-Family Plants.</title>
        <authorList>
            <person name="Yamashiro T."/>
            <person name="Shiraishi A."/>
            <person name="Nakayama K."/>
            <person name="Satake H."/>
        </authorList>
    </citation>
    <scope>NUCLEOTIDE SEQUENCE</scope>
</reference>
<feature type="compositionally biased region" description="Polar residues" evidence="1">
    <location>
        <begin position="142"/>
        <end position="179"/>
    </location>
</feature>
<evidence type="ECO:0000313" key="2">
    <source>
        <dbReference type="EMBL" id="GJT14528.1"/>
    </source>
</evidence>
<accession>A0ABQ5BJ08</accession>